<evidence type="ECO:0000313" key="2">
    <source>
        <dbReference type="EMBL" id="KAJ2675062.1"/>
    </source>
</evidence>
<gene>
    <name evidence="2" type="ORF">GGI25_004111</name>
</gene>
<comment type="caution">
    <text evidence="2">The sequence shown here is derived from an EMBL/GenBank/DDBJ whole genome shotgun (WGS) entry which is preliminary data.</text>
</comment>
<dbReference type="Proteomes" id="UP001151518">
    <property type="component" value="Unassembled WGS sequence"/>
</dbReference>
<sequence>MSFRPHKMSTPLSRSDSVASFSSQKQQQQQPPSKPNSRKHESPRKESSPRKAVAAKHLRNSTSKGKQNNSNQRGAEQQESSSPSTPTKRGRVRVLNRGEPLDSAEPVAPGKRQQGRPKRHQPSPPRYDDAVAGEPRTPPRQQRPVSAVLSPAPRMGQPAVFGTPPRVRSPPKSNHYAGASFNNSPAPSSLPLPPFLTSPTKGGFGQVNMALDERSRQLENMLGGLAQPANRSSVDLTQPATDVASMFQKLRLIKEMHPRPATVAPINNQIQQLAPVYNA</sequence>
<feature type="region of interest" description="Disordered" evidence="1">
    <location>
        <begin position="1"/>
        <end position="190"/>
    </location>
</feature>
<feature type="compositionally biased region" description="Polar residues" evidence="1">
    <location>
        <begin position="10"/>
        <end position="21"/>
    </location>
</feature>
<dbReference type="GO" id="GO:0016071">
    <property type="term" value="P:mRNA metabolic process"/>
    <property type="evidence" value="ECO:0007669"/>
    <property type="project" value="UniProtKB-ARBA"/>
</dbReference>
<proteinExistence type="predicted"/>
<feature type="compositionally biased region" description="Polar residues" evidence="1">
    <location>
        <begin position="60"/>
        <end position="87"/>
    </location>
</feature>
<name>A0A9W8KVV9_9FUNG</name>
<dbReference type="AlphaFoldDB" id="A0A9W8KVV9"/>
<evidence type="ECO:0000313" key="3">
    <source>
        <dbReference type="Proteomes" id="UP001151518"/>
    </source>
</evidence>
<feature type="compositionally biased region" description="Basic and acidic residues" evidence="1">
    <location>
        <begin position="38"/>
        <end position="49"/>
    </location>
</feature>
<accession>A0A9W8KVV9</accession>
<protein>
    <submittedName>
        <fullName evidence="2">Uncharacterized protein</fullName>
    </submittedName>
</protein>
<organism evidence="2 3">
    <name type="scientific">Coemansia spiralis</name>
    <dbReference type="NCBI Taxonomy" id="417178"/>
    <lineage>
        <taxon>Eukaryota</taxon>
        <taxon>Fungi</taxon>
        <taxon>Fungi incertae sedis</taxon>
        <taxon>Zoopagomycota</taxon>
        <taxon>Kickxellomycotina</taxon>
        <taxon>Kickxellomycetes</taxon>
        <taxon>Kickxellales</taxon>
        <taxon>Kickxellaceae</taxon>
        <taxon>Coemansia</taxon>
    </lineage>
</organism>
<reference evidence="2" key="1">
    <citation type="submission" date="2022-07" db="EMBL/GenBank/DDBJ databases">
        <title>Phylogenomic reconstructions and comparative analyses of Kickxellomycotina fungi.</title>
        <authorList>
            <person name="Reynolds N.K."/>
            <person name="Stajich J.E."/>
            <person name="Barry K."/>
            <person name="Grigoriev I.V."/>
            <person name="Crous P."/>
            <person name="Smith M.E."/>
        </authorList>
    </citation>
    <scope>NUCLEOTIDE SEQUENCE</scope>
    <source>
        <strain evidence="2">NRRL 3115</strain>
    </source>
</reference>
<feature type="compositionally biased region" description="Low complexity" evidence="1">
    <location>
        <begin position="22"/>
        <end position="31"/>
    </location>
</feature>
<dbReference type="EMBL" id="JANBTW010000051">
    <property type="protein sequence ID" value="KAJ2675062.1"/>
    <property type="molecule type" value="Genomic_DNA"/>
</dbReference>
<dbReference type="OrthoDB" id="5568663at2759"/>
<evidence type="ECO:0000256" key="1">
    <source>
        <dbReference type="SAM" id="MobiDB-lite"/>
    </source>
</evidence>
<dbReference type="InterPro" id="IPR028322">
    <property type="entry name" value="PNRC-like_rgn"/>
</dbReference>
<dbReference type="Pfam" id="PF15365">
    <property type="entry name" value="PNRC"/>
    <property type="match status" value="1"/>
</dbReference>